<dbReference type="GO" id="GO:0016987">
    <property type="term" value="F:sigma factor activity"/>
    <property type="evidence" value="ECO:0007669"/>
    <property type="project" value="UniProtKB-KW"/>
</dbReference>
<sequence length="196" mass="22218">MSELPQNASAGTPFPRTEDEDARLMLRVAAGDARAMRPLVEKWQKPLINFFCRSVNSVHTAEDLAQTTFVKIYRAAGTYEAKAKFSSWLFLVARSVLISNFRKESLRPADATDPAELRAVSEEDDALRLRDLEAAFAVAVKSLPENHRTAILLLRQQEFSYEEIAVAMGASLQTVKTWIFRARRELREKLADFLEK</sequence>
<protein>
    <recommendedName>
        <fullName evidence="6">RNA polymerase sigma factor</fullName>
    </recommendedName>
</protein>
<feature type="domain" description="RNA polymerase sigma-70 region 2" evidence="7">
    <location>
        <begin position="39"/>
        <end position="105"/>
    </location>
</feature>
<dbReference type="InterPro" id="IPR014284">
    <property type="entry name" value="RNA_pol_sigma-70_dom"/>
</dbReference>
<dbReference type="PANTHER" id="PTHR43133:SF8">
    <property type="entry name" value="RNA POLYMERASE SIGMA FACTOR HI_1459-RELATED"/>
    <property type="match status" value="1"/>
</dbReference>
<dbReference type="PANTHER" id="PTHR43133">
    <property type="entry name" value="RNA POLYMERASE ECF-TYPE SIGMA FACTO"/>
    <property type="match status" value="1"/>
</dbReference>
<dbReference type="AlphaFoldDB" id="A0A9D1T1M6"/>
<dbReference type="CDD" id="cd06171">
    <property type="entry name" value="Sigma70_r4"/>
    <property type="match status" value="1"/>
</dbReference>
<evidence type="ECO:0000256" key="1">
    <source>
        <dbReference type="ARBA" id="ARBA00010641"/>
    </source>
</evidence>
<dbReference type="InterPro" id="IPR013324">
    <property type="entry name" value="RNA_pol_sigma_r3/r4-like"/>
</dbReference>
<evidence type="ECO:0000313" key="10">
    <source>
        <dbReference type="Proteomes" id="UP000886812"/>
    </source>
</evidence>
<dbReference type="InterPro" id="IPR039425">
    <property type="entry name" value="RNA_pol_sigma-70-like"/>
</dbReference>
<dbReference type="EMBL" id="DVOG01000099">
    <property type="protein sequence ID" value="HIV04272.1"/>
    <property type="molecule type" value="Genomic_DNA"/>
</dbReference>
<feature type="domain" description="RNA polymerase sigma factor 70 region 4 type 2" evidence="8">
    <location>
        <begin position="137"/>
        <end position="186"/>
    </location>
</feature>
<evidence type="ECO:0000256" key="5">
    <source>
        <dbReference type="ARBA" id="ARBA00023163"/>
    </source>
</evidence>
<dbReference type="InterPro" id="IPR013325">
    <property type="entry name" value="RNA_pol_sigma_r2"/>
</dbReference>
<comment type="caution">
    <text evidence="9">The sequence shown here is derived from an EMBL/GenBank/DDBJ whole genome shotgun (WGS) entry which is preliminary data.</text>
</comment>
<evidence type="ECO:0000259" key="7">
    <source>
        <dbReference type="Pfam" id="PF04542"/>
    </source>
</evidence>
<evidence type="ECO:0000256" key="2">
    <source>
        <dbReference type="ARBA" id="ARBA00023015"/>
    </source>
</evidence>
<dbReference type="InterPro" id="IPR000838">
    <property type="entry name" value="RNA_pol_sigma70_ECF_CS"/>
</dbReference>
<dbReference type="SUPFAM" id="SSF88659">
    <property type="entry name" value="Sigma3 and sigma4 domains of RNA polymerase sigma factors"/>
    <property type="match status" value="1"/>
</dbReference>
<gene>
    <name evidence="9" type="ORF">IAC75_03870</name>
</gene>
<keyword evidence="5 6" id="KW-0804">Transcription</keyword>
<keyword evidence="3 6" id="KW-0731">Sigma factor</keyword>
<dbReference type="SUPFAM" id="SSF88946">
    <property type="entry name" value="Sigma2 domain of RNA polymerase sigma factors"/>
    <property type="match status" value="1"/>
</dbReference>
<name>A0A9D1T1M6_9BACT</name>
<dbReference type="Gene3D" id="1.10.10.10">
    <property type="entry name" value="Winged helix-like DNA-binding domain superfamily/Winged helix DNA-binding domain"/>
    <property type="match status" value="1"/>
</dbReference>
<dbReference type="InterPro" id="IPR007627">
    <property type="entry name" value="RNA_pol_sigma70_r2"/>
</dbReference>
<dbReference type="InterPro" id="IPR013249">
    <property type="entry name" value="RNA_pol_sigma70_r4_t2"/>
</dbReference>
<keyword evidence="2 6" id="KW-0805">Transcription regulation</keyword>
<dbReference type="Gene3D" id="1.10.1740.10">
    <property type="match status" value="1"/>
</dbReference>
<dbReference type="NCBIfam" id="TIGR02937">
    <property type="entry name" value="sigma70-ECF"/>
    <property type="match status" value="1"/>
</dbReference>
<comment type="similarity">
    <text evidence="1 6">Belongs to the sigma-70 factor family. ECF subfamily.</text>
</comment>
<proteinExistence type="inferred from homology"/>
<dbReference type="GO" id="GO:0003677">
    <property type="term" value="F:DNA binding"/>
    <property type="evidence" value="ECO:0007669"/>
    <property type="project" value="UniProtKB-KW"/>
</dbReference>
<dbReference type="Pfam" id="PF08281">
    <property type="entry name" value="Sigma70_r4_2"/>
    <property type="match status" value="1"/>
</dbReference>
<reference evidence="9" key="1">
    <citation type="submission" date="2020-10" db="EMBL/GenBank/DDBJ databases">
        <authorList>
            <person name="Gilroy R."/>
        </authorList>
    </citation>
    <scope>NUCLEOTIDE SEQUENCE</scope>
    <source>
        <strain evidence="9">10669</strain>
    </source>
</reference>
<dbReference type="Pfam" id="PF04542">
    <property type="entry name" value="Sigma70_r2"/>
    <property type="match status" value="1"/>
</dbReference>
<dbReference type="Proteomes" id="UP000886812">
    <property type="component" value="Unassembled WGS sequence"/>
</dbReference>
<dbReference type="GO" id="GO:0006352">
    <property type="term" value="P:DNA-templated transcription initiation"/>
    <property type="evidence" value="ECO:0007669"/>
    <property type="project" value="InterPro"/>
</dbReference>
<evidence type="ECO:0000259" key="8">
    <source>
        <dbReference type="Pfam" id="PF08281"/>
    </source>
</evidence>
<dbReference type="InterPro" id="IPR036388">
    <property type="entry name" value="WH-like_DNA-bd_sf"/>
</dbReference>
<reference evidence="9" key="2">
    <citation type="journal article" date="2021" name="PeerJ">
        <title>Extensive microbial diversity within the chicken gut microbiome revealed by metagenomics and culture.</title>
        <authorList>
            <person name="Gilroy R."/>
            <person name="Ravi A."/>
            <person name="Getino M."/>
            <person name="Pursley I."/>
            <person name="Horton D.L."/>
            <person name="Alikhan N.F."/>
            <person name="Baker D."/>
            <person name="Gharbi K."/>
            <person name="Hall N."/>
            <person name="Watson M."/>
            <person name="Adriaenssens E.M."/>
            <person name="Foster-Nyarko E."/>
            <person name="Jarju S."/>
            <person name="Secka A."/>
            <person name="Antonio M."/>
            <person name="Oren A."/>
            <person name="Chaudhuri R.R."/>
            <person name="La Ragione R."/>
            <person name="Hildebrand F."/>
            <person name="Pallen M.J."/>
        </authorList>
    </citation>
    <scope>NUCLEOTIDE SEQUENCE</scope>
    <source>
        <strain evidence="9">10669</strain>
    </source>
</reference>
<evidence type="ECO:0000256" key="3">
    <source>
        <dbReference type="ARBA" id="ARBA00023082"/>
    </source>
</evidence>
<evidence type="ECO:0000313" key="9">
    <source>
        <dbReference type="EMBL" id="HIV04272.1"/>
    </source>
</evidence>
<accession>A0A9D1T1M6</accession>
<keyword evidence="4 6" id="KW-0238">DNA-binding</keyword>
<organism evidence="9 10">
    <name type="scientific">Candidatus Spyradosoma merdigallinarum</name>
    <dbReference type="NCBI Taxonomy" id="2840950"/>
    <lineage>
        <taxon>Bacteria</taxon>
        <taxon>Pseudomonadati</taxon>
        <taxon>Verrucomicrobiota</taxon>
        <taxon>Opitutia</taxon>
        <taxon>Opitutia incertae sedis</taxon>
        <taxon>Candidatus Spyradosoma</taxon>
    </lineage>
</organism>
<evidence type="ECO:0000256" key="6">
    <source>
        <dbReference type="RuleBase" id="RU000716"/>
    </source>
</evidence>
<dbReference type="PROSITE" id="PS01063">
    <property type="entry name" value="SIGMA70_ECF"/>
    <property type="match status" value="1"/>
</dbReference>
<evidence type="ECO:0000256" key="4">
    <source>
        <dbReference type="ARBA" id="ARBA00023125"/>
    </source>
</evidence>